<dbReference type="Gene3D" id="3.90.780.10">
    <property type="entry name" value="5'-Nucleotidase, C-terminal domain"/>
    <property type="match status" value="1"/>
</dbReference>
<dbReference type="SUPFAM" id="SSF55816">
    <property type="entry name" value="5'-nucleotidase (syn. UDP-sugar hydrolase), C-terminal domain"/>
    <property type="match status" value="1"/>
</dbReference>
<dbReference type="GO" id="GO:0000166">
    <property type="term" value="F:nucleotide binding"/>
    <property type="evidence" value="ECO:0007669"/>
    <property type="project" value="UniProtKB-KW"/>
</dbReference>
<protein>
    <submittedName>
        <fullName evidence="5">5'-Nucleotidase domain protein</fullName>
    </submittedName>
</protein>
<dbReference type="GO" id="GO:0008253">
    <property type="term" value="F:5'-nucleotidase activity"/>
    <property type="evidence" value="ECO:0007669"/>
    <property type="project" value="TreeGrafter"/>
</dbReference>
<evidence type="ECO:0000313" key="5">
    <source>
        <dbReference type="EMBL" id="ADD44482.1"/>
    </source>
</evidence>
<dbReference type="SUPFAM" id="SSF56300">
    <property type="entry name" value="Metallo-dependent phosphatases"/>
    <property type="match status" value="1"/>
</dbReference>
<keyword evidence="2" id="KW-0378">Hydrolase</keyword>
<dbReference type="Proteomes" id="UP000000844">
    <property type="component" value="Chromosome"/>
</dbReference>
<dbReference type="KEGG" id="sna:Snas_4841"/>
<evidence type="ECO:0000259" key="3">
    <source>
        <dbReference type="Pfam" id="PF00149"/>
    </source>
</evidence>
<dbReference type="GO" id="GO:0008768">
    <property type="term" value="F:UDP-sugar diphosphatase activity"/>
    <property type="evidence" value="ECO:0007669"/>
    <property type="project" value="TreeGrafter"/>
</dbReference>
<dbReference type="HOGENOM" id="CLU_005854_5_2_11"/>
<keyword evidence="6" id="KW-1185">Reference proteome</keyword>
<dbReference type="GO" id="GO:0030288">
    <property type="term" value="C:outer membrane-bounded periplasmic space"/>
    <property type="evidence" value="ECO:0007669"/>
    <property type="project" value="TreeGrafter"/>
</dbReference>
<keyword evidence="1 2" id="KW-0732">Signal</keyword>
<dbReference type="InterPro" id="IPR029052">
    <property type="entry name" value="Metallo-depent_PP-like"/>
</dbReference>
<proteinExistence type="inferred from homology"/>
<dbReference type="InterPro" id="IPR004843">
    <property type="entry name" value="Calcineurin-like_PHP"/>
</dbReference>
<evidence type="ECO:0000259" key="4">
    <source>
        <dbReference type="Pfam" id="PF02872"/>
    </source>
</evidence>
<dbReference type="InterPro" id="IPR008334">
    <property type="entry name" value="5'-Nucleotdase_C"/>
</dbReference>
<dbReference type="PANTHER" id="PTHR11575:SF24">
    <property type="entry name" value="5'-NUCLEOTIDASE"/>
    <property type="match status" value="1"/>
</dbReference>
<gene>
    <name evidence="5" type="ordered locus">Snas_4841</name>
</gene>
<feature type="signal peptide" evidence="2">
    <location>
        <begin position="1"/>
        <end position="26"/>
    </location>
</feature>
<evidence type="ECO:0000256" key="2">
    <source>
        <dbReference type="RuleBase" id="RU362119"/>
    </source>
</evidence>
<organism evidence="5 6">
    <name type="scientific">Stackebrandtia nassauensis (strain DSM 44728 / CIP 108903 / NRRL B-16338 / NBRC 102104 / LLR-40K-21)</name>
    <dbReference type="NCBI Taxonomy" id="446470"/>
    <lineage>
        <taxon>Bacteria</taxon>
        <taxon>Bacillati</taxon>
        <taxon>Actinomycetota</taxon>
        <taxon>Actinomycetes</taxon>
        <taxon>Glycomycetales</taxon>
        <taxon>Glycomycetaceae</taxon>
        <taxon>Stackebrandtia</taxon>
    </lineage>
</organism>
<name>D3Q8P0_STANL</name>
<evidence type="ECO:0000313" key="6">
    <source>
        <dbReference type="Proteomes" id="UP000000844"/>
    </source>
</evidence>
<dbReference type="eggNOG" id="COG0737">
    <property type="taxonomic scope" value="Bacteria"/>
</dbReference>
<dbReference type="AlphaFoldDB" id="D3Q8P0"/>
<keyword evidence="2" id="KW-0547">Nucleotide-binding</keyword>
<dbReference type="Pfam" id="PF00149">
    <property type="entry name" value="Metallophos"/>
    <property type="match status" value="1"/>
</dbReference>
<feature type="domain" description="5'-Nucleotidase C-terminal" evidence="4">
    <location>
        <begin position="377"/>
        <end position="549"/>
    </location>
</feature>
<dbReference type="STRING" id="446470.Snas_4841"/>
<feature type="chain" id="PRO_5005126348" evidence="2">
    <location>
        <begin position="27"/>
        <end position="586"/>
    </location>
</feature>
<sequence length="586" mass="61852">MRMPRIALSAALLVAASLGVATPAAAAEPVTVKLLSIADFHGQLAPPPANDGGQIPGPNGSKVTVGGAAYLATHLKNLRADAENSMLIAAGDQFSGWPFTVEIHRDEPTVEVLNNLGLDVNGVGNHELDVSRDFLVDHMAKGECFGEIGEDSCFTDSSGQRFHGADFDMSTANVVAKNNGEPILAPYVIKEMKAPDGSTIPVGVISITPPGTEHGSTSYQTDVTTLDSVETLNKYAAELKAKGVNAIVANVHDGAANRSSSASYNDCDLKPDGPLVKVANEASSDIDAIVGGHWHTRFNCTLPDPAGNPRPVVEPGHHGGVINEINLALDPATGEVDRAATTSENHPVTRDVTPDPEMQDIVDYWNEQGDKRFARPVAELDGDFTRVKDDSGESTMGNLTADVNLWTANHSHGGEADFAITMTDPHKGSNAIRADLKVADSGKPGDAEGRVMEGEAWDAYGYNNPVLTVSLTGEQIDAALEQQWTSAKFAPLAVSSNVEYSFSASAPIGSKVEPGDVRIDGEPLDPERTYRVAALAYTLLGSDGIAAFTGFTEAHRNDPPDFLAFIEYLEQAGTLAPAPLDRVDVG</sequence>
<evidence type="ECO:0000256" key="1">
    <source>
        <dbReference type="ARBA" id="ARBA00022729"/>
    </source>
</evidence>
<feature type="domain" description="Calcineurin-like phosphoesterase" evidence="3">
    <location>
        <begin position="33"/>
        <end position="296"/>
    </location>
</feature>
<dbReference type="Pfam" id="PF02872">
    <property type="entry name" value="5_nucleotid_C"/>
    <property type="match status" value="1"/>
</dbReference>
<dbReference type="RefSeq" id="WP_013020053.1">
    <property type="nucleotide sequence ID" value="NC_013947.1"/>
</dbReference>
<dbReference type="PANTHER" id="PTHR11575">
    <property type="entry name" value="5'-NUCLEOTIDASE-RELATED"/>
    <property type="match status" value="1"/>
</dbReference>
<comment type="similarity">
    <text evidence="2">Belongs to the 5'-nucleotidase family.</text>
</comment>
<dbReference type="InterPro" id="IPR036907">
    <property type="entry name" value="5'-Nucleotdase_C_sf"/>
</dbReference>
<dbReference type="GO" id="GO:0009166">
    <property type="term" value="P:nucleotide catabolic process"/>
    <property type="evidence" value="ECO:0007669"/>
    <property type="project" value="InterPro"/>
</dbReference>
<accession>D3Q8P0</accession>
<dbReference type="InterPro" id="IPR006179">
    <property type="entry name" value="5_nucleotidase/apyrase"/>
</dbReference>
<reference evidence="5 6" key="1">
    <citation type="journal article" date="2009" name="Stand. Genomic Sci.">
        <title>Complete genome sequence of Stackebrandtia nassauensis type strain (LLR-40K-21).</title>
        <authorList>
            <person name="Munk C."/>
            <person name="Lapidus A."/>
            <person name="Copeland A."/>
            <person name="Jando M."/>
            <person name="Mayilraj S."/>
            <person name="Glavina Del Rio T."/>
            <person name="Nolan M."/>
            <person name="Chen F."/>
            <person name="Lucas S."/>
            <person name="Tice H."/>
            <person name="Cheng J.F."/>
            <person name="Han C."/>
            <person name="Detter J.C."/>
            <person name="Bruce D."/>
            <person name="Goodwin L."/>
            <person name="Chain P."/>
            <person name="Pitluck S."/>
            <person name="Goker M."/>
            <person name="Ovchinikova G."/>
            <person name="Pati A."/>
            <person name="Ivanova N."/>
            <person name="Mavromatis K."/>
            <person name="Chen A."/>
            <person name="Palaniappan K."/>
            <person name="Land M."/>
            <person name="Hauser L."/>
            <person name="Chang Y.J."/>
            <person name="Jeffries C.D."/>
            <person name="Bristow J."/>
            <person name="Eisen J.A."/>
            <person name="Markowitz V."/>
            <person name="Hugenholtz P."/>
            <person name="Kyrpides N.C."/>
            <person name="Klenk H.P."/>
        </authorList>
    </citation>
    <scope>NUCLEOTIDE SEQUENCE [LARGE SCALE GENOMIC DNA]</scope>
    <source>
        <strain evidence="6">DSM 44728 / CIP 108903 / NRRL B-16338 / NBRC 102104 / LLR-40K-21</strain>
    </source>
</reference>
<dbReference type="EMBL" id="CP001778">
    <property type="protein sequence ID" value="ADD44482.1"/>
    <property type="molecule type" value="Genomic_DNA"/>
</dbReference>
<dbReference type="PRINTS" id="PR01607">
    <property type="entry name" value="APYRASEFAMLY"/>
</dbReference>
<dbReference type="Gene3D" id="3.60.21.10">
    <property type="match status" value="1"/>
</dbReference>